<comment type="caution">
    <text evidence="1">The sequence shown here is derived from an EMBL/GenBank/DDBJ whole genome shotgun (WGS) entry which is preliminary data.</text>
</comment>
<dbReference type="RefSeq" id="WP_066618869.1">
    <property type="nucleotide sequence ID" value="NZ_FQXL01000010.1"/>
</dbReference>
<keyword evidence="2" id="KW-1185">Reference proteome</keyword>
<name>A0A161X3F6_9CLOT</name>
<evidence type="ECO:0000313" key="1">
    <source>
        <dbReference type="EMBL" id="KZL94018.1"/>
    </source>
</evidence>
<dbReference type="PATRIC" id="fig|1121326.3.peg.1031"/>
<evidence type="ECO:0000313" key="2">
    <source>
        <dbReference type="Proteomes" id="UP000076603"/>
    </source>
</evidence>
<dbReference type="OrthoDB" id="1633927at2"/>
<reference evidence="1 2" key="1">
    <citation type="submission" date="2016-04" db="EMBL/GenBank/DDBJ databases">
        <title>Genome sequence of Clostridium magnum DSM 2767.</title>
        <authorList>
            <person name="Poehlein A."/>
            <person name="Uhlig R."/>
            <person name="Fischer R."/>
            <person name="Bahl H."/>
            <person name="Daniel R."/>
        </authorList>
    </citation>
    <scope>NUCLEOTIDE SEQUENCE [LARGE SCALE GENOMIC DNA]</scope>
    <source>
        <strain evidence="1 2">DSM 2767</strain>
    </source>
</reference>
<dbReference type="SUPFAM" id="SSF158430">
    <property type="entry name" value="Bacillus cereus metalloprotein-like"/>
    <property type="match status" value="2"/>
</dbReference>
<dbReference type="Proteomes" id="UP000076603">
    <property type="component" value="Unassembled WGS sequence"/>
</dbReference>
<dbReference type="AlphaFoldDB" id="A0A161X3F6"/>
<protein>
    <submittedName>
        <fullName evidence="1">Uncharacterized protein</fullName>
    </submittedName>
</protein>
<dbReference type="InterPro" id="IPR021328">
    <property type="entry name" value="CotB-like"/>
</dbReference>
<proteinExistence type="predicted"/>
<sequence length="255" mass="30045">MYKRKEDLLFWIGIMRDHSIFQSSTFAPKEVTYIKKSMMFRDFFQAVMDKVKSEYDLEMNIPSIMKALNDFINFKRQIVKGLLTCKLEINLLPSFISHQINEAMEFRFELMSPQNYLECLKRPICFIDFLKKWIADGSGHASTYASFLDPTESILRDEALAFKMKFDMLSVKANELQMMMMQSESGESALIMLAAQVEDLMKKFILYLEKMLKHRSECKVMAIGTLSPLLPNHMIREHKYSLNKINEYIENKNRY</sequence>
<dbReference type="EMBL" id="LWAE01000001">
    <property type="protein sequence ID" value="KZL94018.1"/>
    <property type="molecule type" value="Genomic_DNA"/>
</dbReference>
<dbReference type="STRING" id="1121326.CLMAG_10710"/>
<dbReference type="Pfam" id="PF11155">
    <property type="entry name" value="DUF2935"/>
    <property type="match status" value="2"/>
</dbReference>
<organism evidence="1 2">
    <name type="scientific">Clostridium magnum DSM 2767</name>
    <dbReference type="NCBI Taxonomy" id="1121326"/>
    <lineage>
        <taxon>Bacteria</taxon>
        <taxon>Bacillati</taxon>
        <taxon>Bacillota</taxon>
        <taxon>Clostridia</taxon>
        <taxon>Eubacteriales</taxon>
        <taxon>Clostridiaceae</taxon>
        <taxon>Clostridium</taxon>
    </lineage>
</organism>
<gene>
    <name evidence="1" type="ORF">CLMAG_10710</name>
</gene>
<accession>A0A161X3F6</accession>
<dbReference type="Gene3D" id="1.20.1260.120">
    <property type="entry name" value="Protein of unknown function DUF2935"/>
    <property type="match status" value="1"/>
</dbReference>